<comment type="caution">
    <text evidence="2">The sequence shown here is derived from an EMBL/GenBank/DDBJ whole genome shotgun (WGS) entry which is preliminary data.</text>
</comment>
<evidence type="ECO:0000313" key="2">
    <source>
        <dbReference type="EMBL" id="PVZ97210.1"/>
    </source>
</evidence>
<evidence type="ECO:0000313" key="3">
    <source>
        <dbReference type="Proteomes" id="UP000245591"/>
    </source>
</evidence>
<feature type="compositionally biased region" description="Basic and acidic residues" evidence="1">
    <location>
        <begin position="25"/>
        <end position="47"/>
    </location>
</feature>
<feature type="region of interest" description="Disordered" evidence="1">
    <location>
        <begin position="22"/>
        <end position="63"/>
    </location>
</feature>
<dbReference type="AlphaFoldDB" id="A0A2U1IWM9"/>
<dbReference type="EMBL" id="MBFU01000915">
    <property type="protein sequence ID" value="PVZ97210.1"/>
    <property type="molecule type" value="Genomic_DNA"/>
</dbReference>
<gene>
    <name evidence="2" type="ORF">BB558_006838</name>
</gene>
<sequence>MEPVRKSTVNLTLDCLQSSISAKNLRSEEKRDPRDAPNHPKKFERNQRSKNFTPRKWVLNASK</sequence>
<dbReference type="Proteomes" id="UP000245591">
    <property type="component" value="Unassembled WGS sequence"/>
</dbReference>
<protein>
    <submittedName>
        <fullName evidence="2">Uncharacterized protein</fullName>
    </submittedName>
</protein>
<keyword evidence="3" id="KW-1185">Reference proteome</keyword>
<evidence type="ECO:0000256" key="1">
    <source>
        <dbReference type="SAM" id="MobiDB-lite"/>
    </source>
</evidence>
<organism evidence="2 3">
    <name type="scientific">Smittium angustum</name>
    <dbReference type="NCBI Taxonomy" id="133377"/>
    <lineage>
        <taxon>Eukaryota</taxon>
        <taxon>Fungi</taxon>
        <taxon>Fungi incertae sedis</taxon>
        <taxon>Zoopagomycota</taxon>
        <taxon>Kickxellomycotina</taxon>
        <taxon>Harpellomycetes</taxon>
        <taxon>Harpellales</taxon>
        <taxon>Legeriomycetaceae</taxon>
        <taxon>Smittium</taxon>
    </lineage>
</organism>
<proteinExistence type="predicted"/>
<accession>A0A2U1IWM9</accession>
<name>A0A2U1IWM9_SMIAN</name>
<reference evidence="2 3" key="1">
    <citation type="journal article" date="2018" name="MBio">
        <title>Comparative Genomics Reveals the Core Gene Toolbox for the Fungus-Insect Symbiosis.</title>
        <authorList>
            <person name="Wang Y."/>
            <person name="Stata M."/>
            <person name="Wang W."/>
            <person name="Stajich J.E."/>
            <person name="White M.M."/>
            <person name="Moncalvo J.M."/>
        </authorList>
    </citation>
    <scope>NUCLEOTIDE SEQUENCE [LARGE SCALE GENOMIC DNA]</scope>
    <source>
        <strain evidence="2 3">AUS-126-30</strain>
    </source>
</reference>